<dbReference type="AlphaFoldDB" id="A0A5K7XMI4"/>
<dbReference type="EMBL" id="AP021861">
    <property type="protein sequence ID" value="BBO36036.1"/>
    <property type="molecule type" value="Genomic_DNA"/>
</dbReference>
<organism evidence="1 2">
    <name type="scientific">Lacipirellula parvula</name>
    <dbReference type="NCBI Taxonomy" id="2650471"/>
    <lineage>
        <taxon>Bacteria</taxon>
        <taxon>Pseudomonadati</taxon>
        <taxon>Planctomycetota</taxon>
        <taxon>Planctomycetia</taxon>
        <taxon>Pirellulales</taxon>
        <taxon>Lacipirellulaceae</taxon>
        <taxon>Lacipirellula</taxon>
    </lineage>
</organism>
<evidence type="ECO:0000313" key="2">
    <source>
        <dbReference type="Proteomes" id="UP000326837"/>
    </source>
</evidence>
<evidence type="ECO:0000313" key="1">
    <source>
        <dbReference type="EMBL" id="BBO36036.1"/>
    </source>
</evidence>
<sequence>MVGLDWLVLASSSRFTTAQTAEDPCGETTRVQHGGMARVTHNDADANPPGPFKIAFN</sequence>
<proteinExistence type="predicted"/>
<accession>A0A5K7XMI4</accession>
<reference evidence="2" key="1">
    <citation type="submission" date="2019-10" db="EMBL/GenBank/DDBJ databases">
        <title>Lacipirellula parvula gen. nov., sp. nov., representing a lineage of planctomycetes widespread in freshwater anoxic habitats, and description of the family Lacipirellulaceae.</title>
        <authorList>
            <person name="Dedysh S.N."/>
            <person name="Kulichevskaya I.S."/>
            <person name="Beletsky A.V."/>
            <person name="Rakitin A.L."/>
            <person name="Mardanov A.V."/>
            <person name="Ivanova A.A."/>
            <person name="Saltykova V.X."/>
            <person name="Rijpstra W.I.C."/>
            <person name="Sinninghe Damste J.S."/>
            <person name="Ravin N.V."/>
        </authorList>
    </citation>
    <scope>NUCLEOTIDE SEQUENCE [LARGE SCALE GENOMIC DNA]</scope>
    <source>
        <strain evidence="2">PX69</strain>
    </source>
</reference>
<name>A0A5K7XMI4_9BACT</name>
<gene>
    <name evidence="1" type="ORF">PLANPX_5648</name>
</gene>
<protein>
    <submittedName>
        <fullName evidence="1">Uncharacterized protein</fullName>
    </submittedName>
</protein>
<keyword evidence="2" id="KW-1185">Reference proteome</keyword>
<dbReference type="Proteomes" id="UP000326837">
    <property type="component" value="Chromosome"/>
</dbReference>
<dbReference type="KEGG" id="lpav:PLANPX_5648"/>